<dbReference type="GO" id="GO:0016020">
    <property type="term" value="C:membrane"/>
    <property type="evidence" value="ECO:0007669"/>
    <property type="project" value="UniProtKB-SubCell"/>
</dbReference>
<protein>
    <recommendedName>
        <fullName evidence="7">Glycosyltransferase family 92 protein</fullName>
    </recommendedName>
</protein>
<reference evidence="5 6" key="1">
    <citation type="journal article" date="2010" name="Plant Cell">
        <title>The Chlorella variabilis NC64A genome reveals adaptation to photosymbiosis, coevolution with viruses, and cryptic sex.</title>
        <authorList>
            <person name="Blanc G."/>
            <person name="Duncan G."/>
            <person name="Agarkova I."/>
            <person name="Borodovsky M."/>
            <person name="Gurnon J."/>
            <person name="Kuo A."/>
            <person name="Lindquist E."/>
            <person name="Lucas S."/>
            <person name="Pangilinan J."/>
            <person name="Polle J."/>
            <person name="Salamov A."/>
            <person name="Terry A."/>
            <person name="Yamada T."/>
            <person name="Dunigan D.D."/>
            <person name="Grigoriev I.V."/>
            <person name="Claverie J.M."/>
            <person name="Van Etten J.L."/>
        </authorList>
    </citation>
    <scope>NUCLEOTIDE SEQUENCE [LARGE SCALE GENOMIC DNA]</scope>
    <source>
        <strain evidence="5 6">NC64A</strain>
    </source>
</reference>
<gene>
    <name evidence="5" type="ORF">CHLNCDRAFT_54832</name>
</gene>
<feature type="signal peptide" evidence="4">
    <location>
        <begin position="1"/>
        <end position="18"/>
    </location>
</feature>
<dbReference type="AlphaFoldDB" id="E1ZQQ6"/>
<evidence type="ECO:0000313" key="5">
    <source>
        <dbReference type="EMBL" id="EFN51758.1"/>
    </source>
</evidence>
<dbReference type="GeneID" id="17351277"/>
<evidence type="ECO:0000256" key="2">
    <source>
        <dbReference type="ARBA" id="ARBA00022692"/>
    </source>
</evidence>
<evidence type="ECO:0000313" key="6">
    <source>
        <dbReference type="Proteomes" id="UP000008141"/>
    </source>
</evidence>
<sequence>MRVLGLGFGLLLVAAAMCAPATLPSLAICVAIKDQAADVREWIIYHHALGVQKFYIWDTGSVPPLLVALYDRCLRRWGNAHTFMAFIDTDEFMVLRDGTPDLPTLVMQLKDYVGHGGLVINWEVFGSGGLQLRPKGNAMMSYWRCSPRNHPVNTRHEPVPGPKSRTPVQERWALYHYAIKSVDDFQQKMMRGSGMGNVKTLAYLQYVDNFTDARCPDALDMGLQLNNLMGLQGAL</sequence>
<keyword evidence="2" id="KW-0812">Transmembrane</keyword>
<name>E1ZQQ6_CHLVA</name>
<accession>E1ZQQ6</accession>
<dbReference type="GO" id="GO:0016757">
    <property type="term" value="F:glycosyltransferase activity"/>
    <property type="evidence" value="ECO:0007669"/>
    <property type="project" value="TreeGrafter"/>
</dbReference>
<dbReference type="Proteomes" id="UP000008141">
    <property type="component" value="Unassembled WGS sequence"/>
</dbReference>
<evidence type="ECO:0000256" key="1">
    <source>
        <dbReference type="ARBA" id="ARBA00004167"/>
    </source>
</evidence>
<dbReference type="PANTHER" id="PTHR21461:SF69">
    <property type="entry name" value="GLYCOSYLTRANSFERASE FAMILY 92 PROTEIN"/>
    <property type="match status" value="1"/>
</dbReference>
<keyword evidence="4" id="KW-0732">Signal</keyword>
<dbReference type="EMBL" id="GL433860">
    <property type="protein sequence ID" value="EFN51758.1"/>
    <property type="molecule type" value="Genomic_DNA"/>
</dbReference>
<dbReference type="OrthoDB" id="2526284at2759"/>
<keyword evidence="3" id="KW-0472">Membrane</keyword>
<dbReference type="InParanoid" id="E1ZQQ6"/>
<comment type="subcellular location">
    <subcellularLocation>
        <location evidence="1">Membrane</location>
        <topology evidence="1">Single-pass membrane protein</topology>
    </subcellularLocation>
</comment>
<dbReference type="PANTHER" id="PTHR21461">
    <property type="entry name" value="GLYCOSYLTRANSFERASE FAMILY 92 PROTEIN"/>
    <property type="match status" value="1"/>
</dbReference>
<keyword evidence="6" id="KW-1185">Reference proteome</keyword>
<feature type="chain" id="PRO_5003156644" description="Glycosyltransferase family 92 protein" evidence="4">
    <location>
        <begin position="19"/>
        <end position="235"/>
    </location>
</feature>
<evidence type="ECO:0008006" key="7">
    <source>
        <dbReference type="Google" id="ProtNLM"/>
    </source>
</evidence>
<evidence type="ECO:0000256" key="4">
    <source>
        <dbReference type="SAM" id="SignalP"/>
    </source>
</evidence>
<dbReference type="KEGG" id="cvr:CHLNCDRAFT_54832"/>
<dbReference type="GO" id="GO:0005737">
    <property type="term" value="C:cytoplasm"/>
    <property type="evidence" value="ECO:0007669"/>
    <property type="project" value="TreeGrafter"/>
</dbReference>
<dbReference type="RefSeq" id="XP_005843860.1">
    <property type="nucleotide sequence ID" value="XM_005843798.1"/>
</dbReference>
<proteinExistence type="predicted"/>
<evidence type="ECO:0000256" key="3">
    <source>
        <dbReference type="ARBA" id="ARBA00022989"/>
    </source>
</evidence>
<organism evidence="6">
    <name type="scientific">Chlorella variabilis</name>
    <name type="common">Green alga</name>
    <dbReference type="NCBI Taxonomy" id="554065"/>
    <lineage>
        <taxon>Eukaryota</taxon>
        <taxon>Viridiplantae</taxon>
        <taxon>Chlorophyta</taxon>
        <taxon>core chlorophytes</taxon>
        <taxon>Trebouxiophyceae</taxon>
        <taxon>Chlorellales</taxon>
        <taxon>Chlorellaceae</taxon>
        <taxon>Chlorella clade</taxon>
        <taxon>Chlorella</taxon>
    </lineage>
</organism>
<keyword evidence="3" id="KW-1133">Transmembrane helix</keyword>